<feature type="region of interest" description="Disordered" evidence="1">
    <location>
        <begin position="79"/>
        <end position="98"/>
    </location>
</feature>
<evidence type="ECO:0000313" key="3">
    <source>
        <dbReference type="Proteomes" id="UP001497497"/>
    </source>
</evidence>
<evidence type="ECO:0000256" key="1">
    <source>
        <dbReference type="SAM" id="MobiDB-lite"/>
    </source>
</evidence>
<dbReference type="AlphaFoldDB" id="A0AAV2H9E0"/>
<proteinExistence type="predicted"/>
<keyword evidence="3" id="KW-1185">Reference proteome</keyword>
<organism evidence="2 3">
    <name type="scientific">Lymnaea stagnalis</name>
    <name type="common">Great pond snail</name>
    <name type="synonym">Helix stagnalis</name>
    <dbReference type="NCBI Taxonomy" id="6523"/>
    <lineage>
        <taxon>Eukaryota</taxon>
        <taxon>Metazoa</taxon>
        <taxon>Spiralia</taxon>
        <taxon>Lophotrochozoa</taxon>
        <taxon>Mollusca</taxon>
        <taxon>Gastropoda</taxon>
        <taxon>Heterobranchia</taxon>
        <taxon>Euthyneura</taxon>
        <taxon>Panpulmonata</taxon>
        <taxon>Hygrophila</taxon>
        <taxon>Lymnaeoidea</taxon>
        <taxon>Lymnaeidae</taxon>
        <taxon>Lymnaea</taxon>
    </lineage>
</organism>
<gene>
    <name evidence="2" type="ORF">GSLYS_00004440001</name>
</gene>
<comment type="caution">
    <text evidence="2">The sequence shown here is derived from an EMBL/GenBank/DDBJ whole genome shotgun (WGS) entry which is preliminary data.</text>
</comment>
<dbReference type="EMBL" id="CAXITT010000066">
    <property type="protein sequence ID" value="CAL1530307.1"/>
    <property type="molecule type" value="Genomic_DNA"/>
</dbReference>
<sequence>MIEPQKELLISKCSETEFELIKNAVCVTHVVSKLSTTPIYVPTLNSSSAVLYQKSITTVQTTMEHNAIVLNESAKNSTQDVTPTTVTQGSNSQPQTLTTTTTTIHPKIVDHKQKALDYINTNVKSVECQVFVSVAMTALSSLETACAIMETQKEILKFKCSDADIIVIKTAVCSVEETTTLSPEEEILVQKQKALDYINHNVKSEECKQLAIMAATALSSLEAACALTETQKEFLISKCSETEFEVIKTAVCVSDIASSFITTPTYIPTLNSTSAVLNQSSTSTAETKMKYIPLGLNATLNNSALDITRNTVTSFSTSRPQTLTTTTTTIHPKIVDQKQKALDYINTNVKSVDCQVFVSVAMTALSSLETACAIMETQKEILKFKCSDADIIVIKTAVCSVEETTTLSPEEEILVQKQKALDYINNNVKSEDCKHFASTVVDALPSLDVACGMIETQKETLKEHCSEADIEVIKTAVCLHDISAEPITTSAPDKDADAHREKLLCVIDTQLSSKTCKATIRGQAEGKSDRVEGCNTLKMFEPLLAQFNCTVDDYNKLYEVICEDKDVPCTPIGTSIDPVDGVVQSLTSRCKSNISVVSNDLKNPTGCSKLASLKGELLANLICAPGDIEKLHQIVCNKNSATVNGSIAHGNVMDKAVEAIRTNLSKSFCDVFWYEIQRNITLDDLCLKVKSAGPTLVAWGSCTQDDYDTLEPIVCELHQKDEIHRTILTLSNDCKQMILDQERRVQELTPVVICRILSASHDALLSTQTCSEAELTKLNDVLCNKLSCQM</sequence>
<dbReference type="Proteomes" id="UP001497497">
    <property type="component" value="Unassembled WGS sequence"/>
</dbReference>
<evidence type="ECO:0000313" key="2">
    <source>
        <dbReference type="EMBL" id="CAL1530307.1"/>
    </source>
</evidence>
<accession>A0AAV2H9E0</accession>
<reference evidence="2 3" key="1">
    <citation type="submission" date="2024-04" db="EMBL/GenBank/DDBJ databases">
        <authorList>
            <consortium name="Genoscope - CEA"/>
            <person name="William W."/>
        </authorList>
    </citation>
    <scope>NUCLEOTIDE SEQUENCE [LARGE SCALE GENOMIC DNA]</scope>
</reference>
<name>A0AAV2H9E0_LYMST</name>
<protein>
    <submittedName>
        <fullName evidence="2">Uncharacterized protein</fullName>
    </submittedName>
</protein>
<feature type="compositionally biased region" description="Polar residues" evidence="1">
    <location>
        <begin position="79"/>
        <end position="95"/>
    </location>
</feature>